<keyword evidence="3" id="KW-0479">Metal-binding</keyword>
<sequence length="189" mass="20229">MSISLPDHPQSVPRYAALQLDASGTAHLLVAQAEALREQAAFAAQLSDHAQARALVLGESVGPGAPAGVTAQYVRQQHELEDAVRQTLAAASVGTRLYLCGTEAFIWRVRRIAAAAGMRAEEMRASVHGARRNVYCVHCGETHDYPSNDEVVCLGCGLRLAVRQHFSPALGAYFGACANPDHPYAENHS</sequence>
<keyword evidence="4" id="KW-0560">Oxidoreductase</keyword>
<keyword evidence="2" id="KW-0001">2Fe-2S</keyword>
<organism evidence="9 10">
    <name type="scientific">Paraburkholderia kururiensis</name>
    <dbReference type="NCBI Taxonomy" id="984307"/>
    <lineage>
        <taxon>Bacteria</taxon>
        <taxon>Pseudomonadati</taxon>
        <taxon>Pseudomonadota</taxon>
        <taxon>Betaproteobacteria</taxon>
        <taxon>Burkholderiales</taxon>
        <taxon>Burkholderiaceae</taxon>
        <taxon>Paraburkholderia</taxon>
    </lineage>
</organism>
<protein>
    <submittedName>
        <fullName evidence="9">Dimethylamine monooxygenase subunit DmmA family protein</fullName>
    </submittedName>
</protein>
<reference evidence="9 10" key="1">
    <citation type="submission" date="2023-12" db="EMBL/GenBank/DDBJ databases">
        <title>Genome sequencing and assembly of bacterial species from a model synthetic community.</title>
        <authorList>
            <person name="Hogle S.L."/>
        </authorList>
    </citation>
    <scope>NUCLEOTIDE SEQUENCE [LARGE SCALE GENOMIC DNA]</scope>
    <source>
        <strain evidence="9 10">HAMBI 2494</strain>
    </source>
</reference>
<name>A0ABZ0WR54_9BURK</name>
<keyword evidence="1" id="KW-0285">Flavoprotein</keyword>
<keyword evidence="10" id="KW-1185">Reference proteome</keyword>
<keyword evidence="6" id="KW-0411">Iron-sulfur</keyword>
<evidence type="ECO:0000259" key="8">
    <source>
        <dbReference type="Pfam" id="PF22290"/>
    </source>
</evidence>
<evidence type="ECO:0000256" key="2">
    <source>
        <dbReference type="ARBA" id="ARBA00022714"/>
    </source>
</evidence>
<evidence type="ECO:0000256" key="5">
    <source>
        <dbReference type="ARBA" id="ARBA00023004"/>
    </source>
</evidence>
<evidence type="ECO:0000256" key="3">
    <source>
        <dbReference type="ARBA" id="ARBA00022723"/>
    </source>
</evidence>
<dbReference type="Proteomes" id="UP001325479">
    <property type="component" value="Chromosome"/>
</dbReference>
<evidence type="ECO:0000259" key="7">
    <source>
        <dbReference type="Pfam" id="PF22289"/>
    </source>
</evidence>
<feature type="domain" description="Dimethylamine monooxygenase subunit DmmA-like N-terminal" evidence="8">
    <location>
        <begin position="11"/>
        <end position="122"/>
    </location>
</feature>
<dbReference type="NCBIfam" id="NF041259">
    <property type="entry name" value="mono_DmmA_fam"/>
    <property type="match status" value="1"/>
</dbReference>
<dbReference type="GO" id="GO:0004497">
    <property type="term" value="F:monooxygenase activity"/>
    <property type="evidence" value="ECO:0007669"/>
    <property type="project" value="UniProtKB-KW"/>
</dbReference>
<proteinExistence type="predicted"/>
<dbReference type="Pfam" id="PF22289">
    <property type="entry name" value="DmmA-like_C"/>
    <property type="match status" value="1"/>
</dbReference>
<dbReference type="InterPro" id="IPR054582">
    <property type="entry name" value="DmmA-like_N"/>
</dbReference>
<dbReference type="Pfam" id="PF22290">
    <property type="entry name" value="DmmA-like_N"/>
    <property type="match status" value="1"/>
</dbReference>
<keyword evidence="5" id="KW-0408">Iron</keyword>
<feature type="domain" description="Dimethylamine monooxygenase subunit DmmA-like C-terminal" evidence="7">
    <location>
        <begin position="134"/>
        <end position="175"/>
    </location>
</feature>
<keyword evidence="9" id="KW-0503">Monooxygenase</keyword>
<dbReference type="RefSeq" id="WP_114815072.1">
    <property type="nucleotide sequence ID" value="NZ_CP139965.1"/>
</dbReference>
<dbReference type="InterPro" id="IPR048037">
    <property type="entry name" value="DmmA-like_C"/>
</dbReference>
<gene>
    <name evidence="9" type="ORF">U0042_09360</name>
</gene>
<evidence type="ECO:0000256" key="4">
    <source>
        <dbReference type="ARBA" id="ARBA00023002"/>
    </source>
</evidence>
<evidence type="ECO:0000313" key="9">
    <source>
        <dbReference type="EMBL" id="WQD79858.1"/>
    </source>
</evidence>
<dbReference type="EMBL" id="CP139965">
    <property type="protein sequence ID" value="WQD79858.1"/>
    <property type="molecule type" value="Genomic_DNA"/>
</dbReference>
<evidence type="ECO:0000256" key="1">
    <source>
        <dbReference type="ARBA" id="ARBA00022630"/>
    </source>
</evidence>
<evidence type="ECO:0000256" key="6">
    <source>
        <dbReference type="ARBA" id="ARBA00023014"/>
    </source>
</evidence>
<accession>A0ABZ0WR54</accession>
<evidence type="ECO:0000313" key="10">
    <source>
        <dbReference type="Proteomes" id="UP001325479"/>
    </source>
</evidence>